<evidence type="ECO:0000256" key="6">
    <source>
        <dbReference type="ARBA" id="ARBA00023136"/>
    </source>
</evidence>
<keyword evidence="5" id="KW-1133">Transmembrane helix</keyword>
<name>A0AAD7WUU5_9TELE</name>
<evidence type="ECO:0000313" key="8">
    <source>
        <dbReference type="EMBL" id="KAJ8410082.1"/>
    </source>
</evidence>
<dbReference type="AlphaFoldDB" id="A0AAD7WUU5"/>
<gene>
    <name evidence="8" type="ORF">AAFF_G00211230</name>
</gene>
<organism evidence="8 9">
    <name type="scientific">Aldrovandia affinis</name>
    <dbReference type="NCBI Taxonomy" id="143900"/>
    <lineage>
        <taxon>Eukaryota</taxon>
        <taxon>Metazoa</taxon>
        <taxon>Chordata</taxon>
        <taxon>Craniata</taxon>
        <taxon>Vertebrata</taxon>
        <taxon>Euteleostomi</taxon>
        <taxon>Actinopterygii</taxon>
        <taxon>Neopterygii</taxon>
        <taxon>Teleostei</taxon>
        <taxon>Notacanthiformes</taxon>
        <taxon>Halosauridae</taxon>
        <taxon>Aldrovandia</taxon>
    </lineage>
</organism>
<evidence type="ECO:0000256" key="2">
    <source>
        <dbReference type="ARBA" id="ARBA00022679"/>
    </source>
</evidence>
<keyword evidence="9" id="KW-1185">Reference proteome</keyword>
<proteinExistence type="predicted"/>
<dbReference type="PANTHER" id="PTHR46053">
    <property type="entry name" value="E3 UBIQUITIN-PROTEIN LIGASE MARCH4-LIKE"/>
    <property type="match status" value="1"/>
</dbReference>
<evidence type="ECO:0000256" key="1">
    <source>
        <dbReference type="ARBA" id="ARBA00004141"/>
    </source>
</evidence>
<comment type="caution">
    <text evidence="8">The sequence shown here is derived from an EMBL/GenBank/DDBJ whole genome shotgun (WGS) entry which is preliminary data.</text>
</comment>
<comment type="subcellular location">
    <subcellularLocation>
        <location evidence="1">Membrane</location>
        <topology evidence="1">Multi-pass membrane protein</topology>
    </subcellularLocation>
</comment>
<dbReference type="GO" id="GO:0016567">
    <property type="term" value="P:protein ubiquitination"/>
    <property type="evidence" value="ECO:0007669"/>
    <property type="project" value="InterPro"/>
</dbReference>
<keyword evidence="2" id="KW-0808">Transferase</keyword>
<dbReference type="GO" id="GO:0004842">
    <property type="term" value="F:ubiquitin-protein transferase activity"/>
    <property type="evidence" value="ECO:0007669"/>
    <property type="project" value="InterPro"/>
</dbReference>
<evidence type="ECO:0000256" key="5">
    <source>
        <dbReference type="ARBA" id="ARBA00022989"/>
    </source>
</evidence>
<dbReference type="EMBL" id="JAINUG010000028">
    <property type="protein sequence ID" value="KAJ8410082.1"/>
    <property type="molecule type" value="Genomic_DNA"/>
</dbReference>
<keyword evidence="6" id="KW-0472">Membrane</keyword>
<evidence type="ECO:0000256" key="3">
    <source>
        <dbReference type="ARBA" id="ARBA00022692"/>
    </source>
</evidence>
<evidence type="ECO:0000256" key="4">
    <source>
        <dbReference type="ARBA" id="ARBA00022786"/>
    </source>
</evidence>
<dbReference type="InterPro" id="IPR046356">
    <property type="entry name" value="MARCHF4/9/11"/>
</dbReference>
<feature type="region of interest" description="Disordered" evidence="7">
    <location>
        <begin position="27"/>
        <end position="113"/>
    </location>
</feature>
<dbReference type="Proteomes" id="UP001221898">
    <property type="component" value="Unassembled WGS sequence"/>
</dbReference>
<accession>A0AAD7WUU5</accession>
<sequence length="149" mass="15702">MLKGRCCVLFSDLKVFLLRPPPPSAPPAALIPMSSQNTAGHANGITGATSGADDYTPRSAPQSEGLVAQPTGGADRVDEDRATEAWSGTAAEPQASLDCSSSSDDCSKEKSEERLSLTSCTDSGIRTPLCRICFQGPEQVCRFHIVQCL</sequence>
<reference evidence="8" key="1">
    <citation type="journal article" date="2023" name="Science">
        <title>Genome structures resolve the early diversification of teleost fishes.</title>
        <authorList>
            <person name="Parey E."/>
            <person name="Louis A."/>
            <person name="Montfort J."/>
            <person name="Bouchez O."/>
            <person name="Roques C."/>
            <person name="Iampietro C."/>
            <person name="Lluch J."/>
            <person name="Castinel A."/>
            <person name="Donnadieu C."/>
            <person name="Desvignes T."/>
            <person name="Floi Bucao C."/>
            <person name="Jouanno E."/>
            <person name="Wen M."/>
            <person name="Mejri S."/>
            <person name="Dirks R."/>
            <person name="Jansen H."/>
            <person name="Henkel C."/>
            <person name="Chen W.J."/>
            <person name="Zahm M."/>
            <person name="Cabau C."/>
            <person name="Klopp C."/>
            <person name="Thompson A.W."/>
            <person name="Robinson-Rechavi M."/>
            <person name="Braasch I."/>
            <person name="Lecointre G."/>
            <person name="Bobe J."/>
            <person name="Postlethwait J.H."/>
            <person name="Berthelot C."/>
            <person name="Roest Crollius H."/>
            <person name="Guiguen Y."/>
        </authorList>
    </citation>
    <scope>NUCLEOTIDE SEQUENCE</scope>
    <source>
        <strain evidence="8">NC1722</strain>
    </source>
</reference>
<evidence type="ECO:0000313" key="9">
    <source>
        <dbReference type="Proteomes" id="UP001221898"/>
    </source>
</evidence>
<keyword evidence="4" id="KW-0833">Ubl conjugation pathway</keyword>
<keyword evidence="3" id="KW-0812">Transmembrane</keyword>
<protein>
    <submittedName>
        <fullName evidence="8">Uncharacterized protein</fullName>
    </submittedName>
</protein>
<dbReference type="PANTHER" id="PTHR46053:SF3">
    <property type="entry name" value="E3 UBIQUITIN-PROTEIN LIGASE MARCHF4"/>
    <property type="match status" value="1"/>
</dbReference>
<evidence type="ECO:0000256" key="7">
    <source>
        <dbReference type="SAM" id="MobiDB-lite"/>
    </source>
</evidence>
<dbReference type="GO" id="GO:0016020">
    <property type="term" value="C:membrane"/>
    <property type="evidence" value="ECO:0007669"/>
    <property type="project" value="UniProtKB-SubCell"/>
</dbReference>